<sequence length="43" mass="4617">MSHLMFPANVFRDPCHCCGGEGWMTSTQQCGVCEGTGQCGHGR</sequence>
<gene>
    <name evidence="1" type="ORF">BJ992_004770</name>
</gene>
<dbReference type="EMBL" id="JACHIU010000001">
    <property type="protein sequence ID" value="MBB6475339.1"/>
    <property type="molecule type" value="Genomic_DNA"/>
</dbReference>
<keyword evidence="2" id="KW-1185">Reference proteome</keyword>
<reference evidence="1 2" key="1">
    <citation type="submission" date="2020-08" db="EMBL/GenBank/DDBJ databases">
        <title>Sequencing the genomes of 1000 actinobacteria strains.</title>
        <authorList>
            <person name="Klenk H.-P."/>
        </authorList>
    </citation>
    <scope>NUCLEOTIDE SEQUENCE [LARGE SCALE GENOMIC DNA]</scope>
    <source>
        <strain evidence="1 2">DSM 44936</strain>
    </source>
</reference>
<proteinExistence type="predicted"/>
<comment type="caution">
    <text evidence="1">The sequence shown here is derived from an EMBL/GenBank/DDBJ whole genome shotgun (WGS) entry which is preliminary data.</text>
</comment>
<name>A0A7X0M9S1_9ACTN</name>
<protein>
    <submittedName>
        <fullName evidence="1">DnaJ-class molecular chaperone</fullName>
    </submittedName>
</protein>
<accession>A0A7X0M9S1</accession>
<evidence type="ECO:0000313" key="1">
    <source>
        <dbReference type="EMBL" id="MBB6475339.1"/>
    </source>
</evidence>
<dbReference type="Proteomes" id="UP000555564">
    <property type="component" value="Unassembled WGS sequence"/>
</dbReference>
<dbReference type="AlphaFoldDB" id="A0A7X0M9S1"/>
<organism evidence="1 2">
    <name type="scientific">Sphaerisporangium rubeum</name>
    <dbReference type="NCBI Taxonomy" id="321317"/>
    <lineage>
        <taxon>Bacteria</taxon>
        <taxon>Bacillati</taxon>
        <taxon>Actinomycetota</taxon>
        <taxon>Actinomycetes</taxon>
        <taxon>Streptosporangiales</taxon>
        <taxon>Streptosporangiaceae</taxon>
        <taxon>Sphaerisporangium</taxon>
    </lineage>
</organism>
<evidence type="ECO:0000313" key="2">
    <source>
        <dbReference type="Proteomes" id="UP000555564"/>
    </source>
</evidence>